<evidence type="ECO:0000313" key="7">
    <source>
        <dbReference type="Proteomes" id="UP000176424"/>
    </source>
</evidence>
<comment type="subcellular location">
    <subcellularLocation>
        <location evidence="1">Periplasm</location>
    </subcellularLocation>
</comment>
<dbReference type="GO" id="GO:0016829">
    <property type="term" value="F:lyase activity"/>
    <property type="evidence" value="ECO:0007669"/>
    <property type="project" value="UniProtKB-KW"/>
</dbReference>
<name>A0A1F4ZS74_9BACT</name>
<dbReference type="PROSITE" id="PS51677">
    <property type="entry name" value="NODB"/>
    <property type="match status" value="1"/>
</dbReference>
<dbReference type="SUPFAM" id="SSF88713">
    <property type="entry name" value="Glycoside hydrolase/deacetylase"/>
    <property type="match status" value="1"/>
</dbReference>
<evidence type="ECO:0000256" key="3">
    <source>
        <dbReference type="ARBA" id="ARBA00022764"/>
    </source>
</evidence>
<dbReference type="Gene3D" id="3.20.20.370">
    <property type="entry name" value="Glycoside hydrolase/deacetylase"/>
    <property type="match status" value="1"/>
</dbReference>
<dbReference type="GO" id="GO:0005975">
    <property type="term" value="P:carbohydrate metabolic process"/>
    <property type="evidence" value="ECO:0007669"/>
    <property type="project" value="InterPro"/>
</dbReference>
<dbReference type="Gene3D" id="2.60.120.260">
    <property type="entry name" value="Galactose-binding domain-like"/>
    <property type="match status" value="1"/>
</dbReference>
<evidence type="ECO:0000313" key="6">
    <source>
        <dbReference type="EMBL" id="OGD08968.1"/>
    </source>
</evidence>
<dbReference type="PANTHER" id="PTHR39210:SF1">
    <property type="entry name" value="HEPARIN-SULFATE LYASE"/>
    <property type="match status" value="1"/>
</dbReference>
<feature type="domain" description="NodB homology" evidence="5">
    <location>
        <begin position="824"/>
        <end position="1088"/>
    </location>
</feature>
<reference evidence="6 7" key="1">
    <citation type="journal article" date="2016" name="Nat. Commun.">
        <title>Thousands of microbial genomes shed light on interconnected biogeochemical processes in an aquifer system.</title>
        <authorList>
            <person name="Anantharaman K."/>
            <person name="Brown C.T."/>
            <person name="Hug L.A."/>
            <person name="Sharon I."/>
            <person name="Castelle C.J."/>
            <person name="Probst A.J."/>
            <person name="Thomas B.C."/>
            <person name="Singh A."/>
            <person name="Wilkins M.J."/>
            <person name="Karaoz U."/>
            <person name="Brodie E.L."/>
            <person name="Williams K.H."/>
            <person name="Hubbard S.S."/>
            <person name="Banfield J.F."/>
        </authorList>
    </citation>
    <scope>NUCLEOTIDE SEQUENCE [LARGE SCALE GENOMIC DNA]</scope>
</reference>
<evidence type="ECO:0000259" key="5">
    <source>
        <dbReference type="PROSITE" id="PS51677"/>
    </source>
</evidence>
<dbReference type="STRING" id="1797263.A2397_05740"/>
<dbReference type="GO" id="GO:0042597">
    <property type="term" value="C:periplasmic space"/>
    <property type="evidence" value="ECO:0007669"/>
    <property type="project" value="UniProtKB-SubCell"/>
</dbReference>
<dbReference type="InterPro" id="IPR008929">
    <property type="entry name" value="Chondroitin_lyas"/>
</dbReference>
<evidence type="ECO:0000256" key="4">
    <source>
        <dbReference type="ARBA" id="ARBA00023239"/>
    </source>
</evidence>
<dbReference type="EMBL" id="MEXR01000043">
    <property type="protein sequence ID" value="OGD08968.1"/>
    <property type="molecule type" value="Genomic_DNA"/>
</dbReference>
<accession>A0A1F4ZS74</accession>
<dbReference type="GO" id="GO:0016810">
    <property type="term" value="F:hydrolase activity, acting on carbon-nitrogen (but not peptide) bonds"/>
    <property type="evidence" value="ECO:0007669"/>
    <property type="project" value="InterPro"/>
</dbReference>
<protein>
    <recommendedName>
        <fullName evidence="5">NodB homology domain-containing protein</fullName>
    </recommendedName>
</protein>
<dbReference type="SUPFAM" id="SSF48230">
    <property type="entry name" value="Chondroitin AC/alginate lyase"/>
    <property type="match status" value="1"/>
</dbReference>
<keyword evidence="2" id="KW-0732">Signal</keyword>
<gene>
    <name evidence="6" type="ORF">A2397_05740</name>
</gene>
<evidence type="ECO:0000256" key="2">
    <source>
        <dbReference type="ARBA" id="ARBA00022729"/>
    </source>
</evidence>
<dbReference type="Gene3D" id="1.50.10.100">
    <property type="entry name" value="Chondroitin AC/alginate lyase"/>
    <property type="match status" value="1"/>
</dbReference>
<keyword evidence="3" id="KW-0574">Periplasm</keyword>
<dbReference type="InterPro" id="IPR031680">
    <property type="entry name" value="Hepar_II_III_N"/>
</dbReference>
<dbReference type="Proteomes" id="UP000176424">
    <property type="component" value="Unassembled WGS sequence"/>
</dbReference>
<dbReference type="AlphaFoldDB" id="A0A1F4ZS74"/>
<organism evidence="6 7">
    <name type="scientific">Candidatus Amesbacteria bacterium RIFOXYB1_FULL_44_23</name>
    <dbReference type="NCBI Taxonomy" id="1797263"/>
    <lineage>
        <taxon>Bacteria</taxon>
        <taxon>Candidatus Amesiibacteriota</taxon>
    </lineage>
</organism>
<dbReference type="InterPro" id="IPR002509">
    <property type="entry name" value="NODB_dom"/>
</dbReference>
<proteinExistence type="predicted"/>
<comment type="caution">
    <text evidence="6">The sequence shown here is derived from an EMBL/GenBank/DDBJ whole genome shotgun (WGS) entry which is preliminary data.</text>
</comment>
<dbReference type="InterPro" id="IPR012480">
    <property type="entry name" value="Hepar_II_III_C"/>
</dbReference>
<dbReference type="Pfam" id="PF16889">
    <property type="entry name" value="Hepar_II_III_N"/>
    <property type="match status" value="1"/>
</dbReference>
<dbReference type="Pfam" id="PF07940">
    <property type="entry name" value="Hepar_II_III_C"/>
    <property type="match status" value="1"/>
</dbReference>
<evidence type="ECO:0000256" key="1">
    <source>
        <dbReference type="ARBA" id="ARBA00004418"/>
    </source>
</evidence>
<dbReference type="Gene3D" id="2.70.98.70">
    <property type="match status" value="1"/>
</dbReference>
<dbReference type="InterPro" id="IPR011330">
    <property type="entry name" value="Glyco_hydro/deAcase_b/a-brl"/>
</dbReference>
<sequence>MVKRLKPKEVPFLLLAIIIFVAVAGKYHRFWLKGTYQKLVEVLHTTTKITKAQQTFSCAPDLVFIKTSNGNLCRPEASPSAWLHIFDSYPTVSTGKEIVYDFLDQGDIKSADMMIAGLQPFDRYEPIEMSFPPTWEEDPFNERYWRFMYYSLRETRHLLYAFKQTGQDKYQKLLVETVGSFLDEGAGKPHAWDDYHAVAFRSMTLLNTWWKLRQEGALPLDLSEKILKSLQVHGEFMLNEAHYEPLHNHGISQAAALLLLGVNFPDLLGSEKWKQVAQQRIKNSLDTIVDEDGALVENSPYYHFYALEKYWKIYEYIAQNKVGLDLASREKIKKMVSYATYILQPNLKVPIVGASLDRQIGNTGTFKEISKENPEFLYVLTQGRQGQKPKDLSKYYPTTGQTIMRSGWDKKTKFENKFADQTQVIFDVGPYRTNHSDLDALNINHFSNGQTMITDTGLYTYEAQNQLRNYFHGTSGHNTVIVDGQNQRTGSPVPGKFVQKDGYTIHSAQHTLYPQTVHQRSVALLGHDFVVVVDRLISAKDHDYEQQFHLFPQAKTEIKDGKLVADWGGDNQKLTIHQLIQGGEISVKDGLCSFEYEITVACPTVTTKTSSQNASFVTLLEIGSKSGLVSAGVSNDNLITVVTKKGVYKLSLSSAEVNFFTESKAATKPVAEYQMELAQSKTDWQLTGPGSEKFEVKVAADQSLVISPKQPDPNPEYAKRPSYVAEISGVDTYYSIDQKLNLNIPGNPAIKTFRIYEQEDFVPILGYHHVIDDDQKIVSPSLEMHVSDFEKQIDYLTNTSGCRWFTFGDIMENYVLKAEKVPQRACVINFDDGRKDHFTNGYRVFRKYGAVATFYIISQRVLNDNPVYLNLSELDELYRNGNEIGSHTVNAGNLMTYRYNQKELVYQLEESRKMLESQGYRVTMFAYPGGEQNQNIVNLTKKYYQAGRDIAKDNSWREPRPTTAGFGTEFVWHMHYFKPELLTPKQIENSIGYNSWWQFEEGYRIDNDPGQSIRPLSSYDPTPSSYGIVDLWDAGDRISNKFIVSRDDTYTIEVFGTVNAASLPVYAQENTVDIFVDGIKRPVGKTASAEKCTLYKNQYYCGYTVTAQLKKGAHTISVESKIKGVKVDKFKMFRSVSTQETYSVKITQYQKFDARPYPRQMEVSLNKSNYLIYLITNAFAKVFRVLAS</sequence>
<dbReference type="Pfam" id="PF01522">
    <property type="entry name" value="Polysacc_deac_1"/>
    <property type="match status" value="1"/>
</dbReference>
<dbReference type="PANTHER" id="PTHR39210">
    <property type="entry name" value="HEPARIN-SULFATE LYASE"/>
    <property type="match status" value="1"/>
</dbReference>
<dbReference type="CDD" id="cd10918">
    <property type="entry name" value="CE4_NodB_like_5s_6s"/>
    <property type="match status" value="1"/>
</dbReference>
<keyword evidence="4" id="KW-0456">Lyase</keyword>